<sequence>MQTIRDLGVTPEDQARIDIEPDVQSYVWRRSTTDLYIRSKPGPVFYLLACAISFWLAGYIQQSWWVMLAPTIAFGVLGYLRIAHKPPEAHAAQQVFERWKQVHWTYIHIGSVLWSVIAVTIGWLEREPNQAVIVSVITTITFSTAASHAFAMHPLHARICVMELILPSILLYIFGTKNLQATGITLCIFFGYLLLNVRTTIREYQKQIDVEVMLIRSRAEISSLSMTDALTGLPNRRKYEQAWQSIWYMAARKQEVLGLIVVDLDHFKHINDEFGHLAGDTCLQHFAEILKRHVRRDSDIAARIGGEEFVIIMPTCGKVQLIQVAENLRADLQKTPCQLGAVQIVFTASMGTGVVDWKNDDSPDLTFERIDKACYQAKASGRNRVVAV</sequence>
<dbReference type="EC" id="2.7.7.65" evidence="1"/>
<keyword evidence="3" id="KW-0812">Transmembrane</keyword>
<dbReference type="RefSeq" id="WP_186902922.1">
    <property type="nucleotide sequence ID" value="NZ_JACOGD010000002.1"/>
</dbReference>
<organism evidence="5 6">
    <name type="scientific">Undibacterium curvum</name>
    <dbReference type="NCBI Taxonomy" id="2762294"/>
    <lineage>
        <taxon>Bacteria</taxon>
        <taxon>Pseudomonadati</taxon>
        <taxon>Pseudomonadota</taxon>
        <taxon>Betaproteobacteria</taxon>
        <taxon>Burkholderiales</taxon>
        <taxon>Oxalobacteraceae</taxon>
        <taxon>Undibacterium</taxon>
    </lineage>
</organism>
<evidence type="ECO:0000256" key="1">
    <source>
        <dbReference type="ARBA" id="ARBA00012528"/>
    </source>
</evidence>
<keyword evidence="6" id="KW-1185">Reference proteome</keyword>
<keyword evidence="3" id="KW-1133">Transmembrane helix</keyword>
<comment type="catalytic activity">
    <reaction evidence="2">
        <text>2 GTP = 3',3'-c-di-GMP + 2 diphosphate</text>
        <dbReference type="Rhea" id="RHEA:24898"/>
        <dbReference type="ChEBI" id="CHEBI:33019"/>
        <dbReference type="ChEBI" id="CHEBI:37565"/>
        <dbReference type="ChEBI" id="CHEBI:58805"/>
        <dbReference type="EC" id="2.7.7.65"/>
    </reaction>
</comment>
<dbReference type="Gene3D" id="3.30.70.270">
    <property type="match status" value="1"/>
</dbReference>
<dbReference type="PANTHER" id="PTHR45138">
    <property type="entry name" value="REGULATORY COMPONENTS OF SENSORY TRANSDUCTION SYSTEM"/>
    <property type="match status" value="1"/>
</dbReference>
<dbReference type="SUPFAM" id="SSF55073">
    <property type="entry name" value="Nucleotide cyclase"/>
    <property type="match status" value="1"/>
</dbReference>
<dbReference type="PANTHER" id="PTHR45138:SF9">
    <property type="entry name" value="DIGUANYLATE CYCLASE DGCM-RELATED"/>
    <property type="match status" value="1"/>
</dbReference>
<accession>A0ABR7A362</accession>
<dbReference type="Pfam" id="PF00990">
    <property type="entry name" value="GGDEF"/>
    <property type="match status" value="1"/>
</dbReference>
<evidence type="ECO:0000313" key="6">
    <source>
        <dbReference type="Proteomes" id="UP000654304"/>
    </source>
</evidence>
<dbReference type="InterPro" id="IPR050469">
    <property type="entry name" value="Diguanylate_Cyclase"/>
</dbReference>
<feature type="transmembrane region" description="Helical" evidence="3">
    <location>
        <begin position="157"/>
        <end position="174"/>
    </location>
</feature>
<evidence type="ECO:0000256" key="3">
    <source>
        <dbReference type="SAM" id="Phobius"/>
    </source>
</evidence>
<dbReference type="InterPro" id="IPR000160">
    <property type="entry name" value="GGDEF_dom"/>
</dbReference>
<keyword evidence="3" id="KW-0472">Membrane</keyword>
<dbReference type="EMBL" id="JACOGD010000002">
    <property type="protein sequence ID" value="MBC3931153.1"/>
    <property type="molecule type" value="Genomic_DNA"/>
</dbReference>
<feature type="transmembrane region" description="Helical" evidence="3">
    <location>
        <begin position="66"/>
        <end position="83"/>
    </location>
</feature>
<dbReference type="InterPro" id="IPR043128">
    <property type="entry name" value="Rev_trsase/Diguanyl_cyclase"/>
</dbReference>
<dbReference type="CDD" id="cd01949">
    <property type="entry name" value="GGDEF"/>
    <property type="match status" value="1"/>
</dbReference>
<dbReference type="SMART" id="SM00267">
    <property type="entry name" value="GGDEF"/>
    <property type="match status" value="1"/>
</dbReference>
<evidence type="ECO:0000256" key="2">
    <source>
        <dbReference type="ARBA" id="ARBA00034247"/>
    </source>
</evidence>
<dbReference type="Proteomes" id="UP000654304">
    <property type="component" value="Unassembled WGS sequence"/>
</dbReference>
<name>A0ABR7A362_9BURK</name>
<feature type="transmembrane region" description="Helical" evidence="3">
    <location>
        <begin position="130"/>
        <end position="150"/>
    </location>
</feature>
<gene>
    <name evidence="5" type="ORF">H8K43_05655</name>
</gene>
<reference evidence="5 6" key="1">
    <citation type="submission" date="2020-08" db="EMBL/GenBank/DDBJ databases">
        <title>Novel species isolated from subtropical streams in China.</title>
        <authorList>
            <person name="Lu H."/>
        </authorList>
    </citation>
    <scope>NUCLEOTIDE SEQUENCE [LARGE SCALE GENOMIC DNA]</scope>
    <source>
        <strain evidence="5 6">CY22W</strain>
    </source>
</reference>
<evidence type="ECO:0000313" key="5">
    <source>
        <dbReference type="EMBL" id="MBC3931153.1"/>
    </source>
</evidence>
<feature type="transmembrane region" description="Helical" evidence="3">
    <location>
        <begin position="44"/>
        <end position="60"/>
    </location>
</feature>
<dbReference type="InterPro" id="IPR029787">
    <property type="entry name" value="Nucleotide_cyclase"/>
</dbReference>
<comment type="caution">
    <text evidence="5">The sequence shown here is derived from an EMBL/GenBank/DDBJ whole genome shotgun (WGS) entry which is preliminary data.</text>
</comment>
<feature type="transmembrane region" description="Helical" evidence="3">
    <location>
        <begin position="180"/>
        <end position="197"/>
    </location>
</feature>
<proteinExistence type="predicted"/>
<evidence type="ECO:0000259" key="4">
    <source>
        <dbReference type="PROSITE" id="PS50887"/>
    </source>
</evidence>
<dbReference type="PROSITE" id="PS50887">
    <property type="entry name" value="GGDEF"/>
    <property type="match status" value="1"/>
</dbReference>
<protein>
    <recommendedName>
        <fullName evidence="1">diguanylate cyclase</fullName>
        <ecNumber evidence="1">2.7.7.65</ecNumber>
    </recommendedName>
</protein>
<dbReference type="NCBIfam" id="TIGR00254">
    <property type="entry name" value="GGDEF"/>
    <property type="match status" value="1"/>
</dbReference>
<feature type="transmembrane region" description="Helical" evidence="3">
    <location>
        <begin position="104"/>
        <end position="124"/>
    </location>
</feature>
<feature type="domain" description="GGDEF" evidence="4">
    <location>
        <begin position="255"/>
        <end position="388"/>
    </location>
</feature>